<dbReference type="Pfam" id="PF13439">
    <property type="entry name" value="Glyco_transf_4"/>
    <property type="match status" value="1"/>
</dbReference>
<evidence type="ECO:0000259" key="4">
    <source>
        <dbReference type="Pfam" id="PF00534"/>
    </source>
</evidence>
<evidence type="ECO:0000313" key="6">
    <source>
        <dbReference type="EMBL" id="MBB6391064.1"/>
    </source>
</evidence>
<dbReference type="SUPFAM" id="SSF53756">
    <property type="entry name" value="UDP-Glycosyltransferase/glycogen phosphorylase"/>
    <property type="match status" value="1"/>
</dbReference>
<evidence type="ECO:0000256" key="3">
    <source>
        <dbReference type="SAM" id="Phobius"/>
    </source>
</evidence>
<dbReference type="Pfam" id="PF00534">
    <property type="entry name" value="Glycos_transf_1"/>
    <property type="match status" value="1"/>
</dbReference>
<keyword evidence="3" id="KW-0472">Membrane</keyword>
<sequence>MSDSPTQAPDRLVGVQFVNTLARADGGPARNSLEVNLALNALSGVAIRMFWFSGNADDSVLRGEARAAPLVASVVGRRWQALRAIRHADVAIMHGFYLWWVPLVALACAVSGVPYVIMPHGVFTAFQRTHSQGRKRIFDTLGGRSILRRAAAVVVASPSERDELLEFAPDTRTAITGVGTGVVAHPAVGPAHTPATLVSMSRIAPKKRIDVVIETIAELRRRNVAARLSIAGTGDETLVANLHALAKQLGVEDSVDFVGEIAGERKRDLLTGSDVFLAPSEDENFGIAVAEALAHGLPVVATERVSSAAIADGEAGVVIPSPSAERAADAVIALLEHDDFASLRARATQLATQHYAWSAVGRQWEAALRRAAGR</sequence>
<evidence type="ECO:0000313" key="7">
    <source>
        <dbReference type="Proteomes" id="UP000537775"/>
    </source>
</evidence>
<dbReference type="InterPro" id="IPR001296">
    <property type="entry name" value="Glyco_trans_1"/>
</dbReference>
<dbReference type="EMBL" id="JACHML010000001">
    <property type="protein sequence ID" value="MBB6391064.1"/>
    <property type="molecule type" value="Genomic_DNA"/>
</dbReference>
<evidence type="ECO:0000256" key="1">
    <source>
        <dbReference type="ARBA" id="ARBA00022676"/>
    </source>
</evidence>
<keyword evidence="3" id="KW-0812">Transmembrane</keyword>
<dbReference type="RefSeq" id="WP_184750242.1">
    <property type="nucleotide sequence ID" value="NZ_BAAAJR010000010.1"/>
</dbReference>
<dbReference type="AlphaFoldDB" id="A0A7X0FP90"/>
<keyword evidence="2 6" id="KW-0808">Transferase</keyword>
<keyword evidence="1" id="KW-0328">Glycosyltransferase</keyword>
<comment type="caution">
    <text evidence="6">The sequence shown here is derived from an EMBL/GenBank/DDBJ whole genome shotgun (WGS) entry which is preliminary data.</text>
</comment>
<feature type="domain" description="Glycosyl transferase family 1" evidence="4">
    <location>
        <begin position="189"/>
        <end position="349"/>
    </location>
</feature>
<organism evidence="6 7">
    <name type="scientific">Microbacterium thalassium</name>
    <dbReference type="NCBI Taxonomy" id="362649"/>
    <lineage>
        <taxon>Bacteria</taxon>
        <taxon>Bacillati</taxon>
        <taxon>Actinomycetota</taxon>
        <taxon>Actinomycetes</taxon>
        <taxon>Micrococcales</taxon>
        <taxon>Microbacteriaceae</taxon>
        <taxon>Microbacterium</taxon>
    </lineage>
</organism>
<protein>
    <submittedName>
        <fullName evidence="6">Glycosyltransferase involved in cell wall biosynthesis</fullName>
    </submittedName>
</protein>
<dbReference type="Proteomes" id="UP000537775">
    <property type="component" value="Unassembled WGS sequence"/>
</dbReference>
<feature type="transmembrane region" description="Helical" evidence="3">
    <location>
        <begin position="96"/>
        <end position="118"/>
    </location>
</feature>
<keyword evidence="3" id="KW-1133">Transmembrane helix</keyword>
<dbReference type="PANTHER" id="PTHR12526:SF510">
    <property type="entry name" value="D-INOSITOL 3-PHOSPHATE GLYCOSYLTRANSFERASE"/>
    <property type="match status" value="1"/>
</dbReference>
<dbReference type="GO" id="GO:0016757">
    <property type="term" value="F:glycosyltransferase activity"/>
    <property type="evidence" value="ECO:0007669"/>
    <property type="project" value="UniProtKB-KW"/>
</dbReference>
<keyword evidence="7" id="KW-1185">Reference proteome</keyword>
<dbReference type="PANTHER" id="PTHR12526">
    <property type="entry name" value="GLYCOSYLTRANSFERASE"/>
    <property type="match status" value="1"/>
</dbReference>
<evidence type="ECO:0000259" key="5">
    <source>
        <dbReference type="Pfam" id="PF13439"/>
    </source>
</evidence>
<reference evidence="6 7" key="1">
    <citation type="submission" date="2020-08" db="EMBL/GenBank/DDBJ databases">
        <title>Sequencing the genomes of 1000 actinobacteria strains.</title>
        <authorList>
            <person name="Klenk H.-P."/>
        </authorList>
    </citation>
    <scope>NUCLEOTIDE SEQUENCE [LARGE SCALE GENOMIC DNA]</scope>
    <source>
        <strain evidence="6 7">DSM 12511</strain>
    </source>
</reference>
<feature type="domain" description="Glycosyltransferase subfamily 4-like N-terminal" evidence="5">
    <location>
        <begin position="75"/>
        <end position="167"/>
    </location>
</feature>
<dbReference type="InterPro" id="IPR028098">
    <property type="entry name" value="Glyco_trans_4-like_N"/>
</dbReference>
<name>A0A7X0FP90_9MICO</name>
<dbReference type="Gene3D" id="3.40.50.2000">
    <property type="entry name" value="Glycogen Phosphorylase B"/>
    <property type="match status" value="2"/>
</dbReference>
<proteinExistence type="predicted"/>
<gene>
    <name evidence="6" type="ORF">HD594_001377</name>
</gene>
<evidence type="ECO:0000256" key="2">
    <source>
        <dbReference type="ARBA" id="ARBA00022679"/>
    </source>
</evidence>
<accession>A0A7X0FP90</accession>